<accession>A0A8S5R5Z6</accession>
<evidence type="ECO:0000313" key="1">
    <source>
        <dbReference type="EMBL" id="DAE26405.1"/>
    </source>
</evidence>
<dbReference type="EMBL" id="BK015817">
    <property type="protein sequence ID" value="DAE26405.1"/>
    <property type="molecule type" value="Genomic_DNA"/>
</dbReference>
<sequence length="92" mass="10135">MEEKREYDCGSCTNRNTPLCDACNYAKSPSGKISRPTMFTASSNISAHRNAALLEANRIIINAAISGASIPVGAVLRYNKLMEIEKKKSERR</sequence>
<name>A0A8S5R5Z6_9CAUD</name>
<reference evidence="1" key="1">
    <citation type="journal article" date="2021" name="Proc. Natl. Acad. Sci. U.S.A.">
        <title>A Catalog of Tens of Thousands of Viruses from Human Metagenomes Reveals Hidden Associations with Chronic Diseases.</title>
        <authorList>
            <person name="Tisza M.J."/>
            <person name="Buck C.B."/>
        </authorList>
    </citation>
    <scope>NUCLEOTIDE SEQUENCE</scope>
    <source>
        <strain evidence="1">CtxbQ4</strain>
    </source>
</reference>
<proteinExistence type="predicted"/>
<organism evidence="1">
    <name type="scientific">Myoviridae sp. ctxbQ4</name>
    <dbReference type="NCBI Taxonomy" id="2827292"/>
    <lineage>
        <taxon>Viruses</taxon>
        <taxon>Duplodnaviria</taxon>
        <taxon>Heunggongvirae</taxon>
        <taxon>Uroviricota</taxon>
        <taxon>Caudoviricetes</taxon>
    </lineage>
</organism>
<protein>
    <submittedName>
        <fullName evidence="1">Uncharacterized protein</fullName>
    </submittedName>
</protein>